<name>A0A7J8R8D8_GOSDV</name>
<evidence type="ECO:0000313" key="1">
    <source>
        <dbReference type="EMBL" id="MBA0609975.1"/>
    </source>
</evidence>
<keyword evidence="2" id="KW-1185">Reference proteome</keyword>
<evidence type="ECO:0000313" key="2">
    <source>
        <dbReference type="Proteomes" id="UP000593561"/>
    </source>
</evidence>
<protein>
    <submittedName>
        <fullName evidence="1">Uncharacterized protein</fullName>
    </submittedName>
</protein>
<sequence length="104" mass="11841">MTSEIQHVKLQRMGKENVRNYHQMKSEHANACMNAVATPTETENRGRKIKNAVLGLDHRRGIKQMLVESPSLTAVNTLNGQAKGVRSSLVQIIRQHIKRDWNIK</sequence>
<dbReference type="EMBL" id="JABFAC010000004">
    <property type="protein sequence ID" value="MBA0609975.1"/>
    <property type="molecule type" value="Genomic_DNA"/>
</dbReference>
<accession>A0A7J8R8D8</accession>
<dbReference type="Proteomes" id="UP000593561">
    <property type="component" value="Unassembled WGS sequence"/>
</dbReference>
<dbReference type="AlphaFoldDB" id="A0A7J8R8D8"/>
<reference evidence="1 2" key="1">
    <citation type="journal article" date="2019" name="Genome Biol. Evol.">
        <title>Insights into the evolution of the New World diploid cottons (Gossypium, subgenus Houzingenia) based on genome sequencing.</title>
        <authorList>
            <person name="Grover C.E."/>
            <person name="Arick M.A. 2nd"/>
            <person name="Thrash A."/>
            <person name="Conover J.L."/>
            <person name="Sanders W.S."/>
            <person name="Peterson D.G."/>
            <person name="Frelichowski J.E."/>
            <person name="Scheffler J.A."/>
            <person name="Scheffler B.E."/>
            <person name="Wendel J.F."/>
        </authorList>
    </citation>
    <scope>NUCLEOTIDE SEQUENCE [LARGE SCALE GENOMIC DNA]</scope>
    <source>
        <strain evidence="1">27</strain>
        <tissue evidence="1">Leaf</tissue>
    </source>
</reference>
<gene>
    <name evidence="1" type="ORF">Godav_010877</name>
</gene>
<comment type="caution">
    <text evidence="1">The sequence shown here is derived from an EMBL/GenBank/DDBJ whole genome shotgun (WGS) entry which is preliminary data.</text>
</comment>
<feature type="non-terminal residue" evidence="1">
    <location>
        <position position="1"/>
    </location>
</feature>
<proteinExistence type="predicted"/>
<organism evidence="1 2">
    <name type="scientific">Gossypium davidsonii</name>
    <name type="common">Davidson's cotton</name>
    <name type="synonym">Gossypium klotzschianum subsp. davidsonii</name>
    <dbReference type="NCBI Taxonomy" id="34287"/>
    <lineage>
        <taxon>Eukaryota</taxon>
        <taxon>Viridiplantae</taxon>
        <taxon>Streptophyta</taxon>
        <taxon>Embryophyta</taxon>
        <taxon>Tracheophyta</taxon>
        <taxon>Spermatophyta</taxon>
        <taxon>Magnoliopsida</taxon>
        <taxon>eudicotyledons</taxon>
        <taxon>Gunneridae</taxon>
        <taxon>Pentapetalae</taxon>
        <taxon>rosids</taxon>
        <taxon>malvids</taxon>
        <taxon>Malvales</taxon>
        <taxon>Malvaceae</taxon>
        <taxon>Malvoideae</taxon>
        <taxon>Gossypium</taxon>
    </lineage>
</organism>